<feature type="domain" description="Ammonium transporter AmtB-like" evidence="9">
    <location>
        <begin position="254"/>
        <end position="386"/>
    </location>
</feature>
<evidence type="ECO:0000256" key="1">
    <source>
        <dbReference type="ARBA" id="ARBA00004141"/>
    </source>
</evidence>
<dbReference type="Pfam" id="PF00909">
    <property type="entry name" value="Ammonium_transp"/>
    <property type="match status" value="2"/>
</dbReference>
<accession>B7QKQ7</accession>
<dbReference type="EMBL" id="ABJB011091322">
    <property type="status" value="NOT_ANNOTATED_CDS"/>
    <property type="molecule type" value="Genomic_DNA"/>
</dbReference>
<dbReference type="PaxDb" id="6945-B7QKQ7"/>
<feature type="transmembrane region" description="Helical" evidence="8">
    <location>
        <begin position="259"/>
        <end position="280"/>
    </location>
</feature>
<feature type="domain" description="Ammonium transporter AmtB-like" evidence="9">
    <location>
        <begin position="25"/>
        <end position="222"/>
    </location>
</feature>
<dbReference type="EMBL" id="ABJB010934025">
    <property type="status" value="NOT_ANNOTATED_CDS"/>
    <property type="molecule type" value="Genomic_DNA"/>
</dbReference>
<reference evidence="11" key="2">
    <citation type="submission" date="2020-05" db="UniProtKB">
        <authorList>
            <consortium name="EnsemblMetazoa"/>
        </authorList>
    </citation>
    <scope>IDENTIFICATION</scope>
    <source>
        <strain evidence="11">wikel</strain>
    </source>
</reference>
<proteinExistence type="inferred from homology"/>
<feature type="transmembrane region" description="Helical" evidence="8">
    <location>
        <begin position="23"/>
        <end position="44"/>
    </location>
</feature>
<dbReference type="EMBL" id="ABJB010199707">
    <property type="status" value="NOT_ANNOTATED_CDS"/>
    <property type="molecule type" value="Genomic_DNA"/>
</dbReference>
<dbReference type="InterPro" id="IPR024041">
    <property type="entry name" value="NH4_transpt_AmtB-like_dom"/>
</dbReference>
<dbReference type="VEuPathDB" id="VectorBase:ISCW023493"/>
<gene>
    <name evidence="10" type="ORF">IscW_ISCW023493</name>
</gene>
<dbReference type="InParanoid" id="B7QKQ7"/>
<evidence type="ECO:0000256" key="7">
    <source>
        <dbReference type="ARBA" id="ARBA00023177"/>
    </source>
</evidence>
<keyword evidence="12" id="KW-1185">Reference proteome</keyword>
<evidence type="ECO:0000259" key="9">
    <source>
        <dbReference type="Pfam" id="PF00909"/>
    </source>
</evidence>
<dbReference type="InterPro" id="IPR018047">
    <property type="entry name" value="Ammonium_transpt_CS"/>
</dbReference>
<dbReference type="Proteomes" id="UP000001555">
    <property type="component" value="Unassembled WGS sequence"/>
</dbReference>
<name>B7QKQ7_IXOSC</name>
<dbReference type="Gene3D" id="1.10.3430.10">
    <property type="entry name" value="Ammonium transporter AmtB like domains"/>
    <property type="match status" value="2"/>
</dbReference>
<dbReference type="VEuPathDB" id="VectorBase:ISCP_012722"/>
<dbReference type="EMBL" id="ABJB010294703">
    <property type="status" value="NOT_ANNOTATED_CDS"/>
    <property type="molecule type" value="Genomic_DNA"/>
</dbReference>
<keyword evidence="6 8" id="KW-0472">Membrane</keyword>
<evidence type="ECO:0000256" key="8">
    <source>
        <dbReference type="SAM" id="Phobius"/>
    </source>
</evidence>
<dbReference type="PANTHER" id="PTHR11730:SF58">
    <property type="entry name" value="AMMONIUM TRANSPORTER"/>
    <property type="match status" value="1"/>
</dbReference>
<dbReference type="FunFam" id="1.10.3430.10:FF:000045">
    <property type="entry name" value="Ammonium transporter, putative"/>
    <property type="match status" value="1"/>
</dbReference>
<dbReference type="InterPro" id="IPR029020">
    <property type="entry name" value="Ammonium/urea_transptr"/>
</dbReference>
<dbReference type="SUPFAM" id="SSF111352">
    <property type="entry name" value="Ammonium transporter"/>
    <property type="match status" value="1"/>
</dbReference>
<comment type="similarity">
    <text evidence="2">Belongs to the ammonia transporter channel (TC 1.A.11.2) family.</text>
</comment>
<feature type="transmembrane region" description="Helical" evidence="8">
    <location>
        <begin position="138"/>
        <end position="158"/>
    </location>
</feature>
<sequence length="579" mass="62952">MVANPPEMHMSGDAVKDFSSADATWVLTASIVVFTMQTGFGLLESGCVSQKNEVNILMKNAADVILGGLSYWVFGFGLQHGEDRGTTLFAGIGYFLVDSSGTEDMGLVFTKFIFQLSFSTTATTIVSGAMAERTNYSAYCVFSMLNTVVYCIPAGWLWADHGFLRKLGALDFAGSGCVHLLGGVSALVAAMFLGPRTNRYETKRAVLGNPINVVQGAFTLCYFMHQKVLIPEFVNAVLAALVSVTDVYSHKNWVTAGSAFLSTLEALFVGFLGALLSARVPALLDRMRIDDPVGAVAVHAVGGAWGLFSVGLFIDTSPALPYYGDRKGLFKGGGVGLLAVQGLAFLSIVLWSGVVTFILLSLINKFLPIRMTLAEEMLGADFVEHGIRHDNCDYSVTLQSLKEKGIAVDKLPRTADRAVWDQYICERFLESNEGLRSLLSPDDESSLLDVLKKKKPSATISAATAVAGLINKFLPIRMTLAEEMLGADFVEHGIRHDNCDYSVTLQSLKEKGIAVDKLPRTADRAVWDQYICERFLESNEGLRSLLSPDDESSLLDVLKKKKAFSDDFHRQCGRGCVIL</sequence>
<evidence type="ECO:0000313" key="12">
    <source>
        <dbReference type="Proteomes" id="UP000001555"/>
    </source>
</evidence>
<feature type="transmembrane region" description="Helical" evidence="8">
    <location>
        <begin position="292"/>
        <end position="314"/>
    </location>
</feature>
<dbReference type="GO" id="GO:0008519">
    <property type="term" value="F:ammonium channel activity"/>
    <property type="evidence" value="ECO:0000318"/>
    <property type="project" value="GO_Central"/>
</dbReference>
<keyword evidence="5 8" id="KW-1133">Transmembrane helix</keyword>
<evidence type="ECO:0000313" key="11">
    <source>
        <dbReference type="EnsemblMetazoa" id="ISCW023493-PA"/>
    </source>
</evidence>
<feature type="transmembrane region" description="Helical" evidence="8">
    <location>
        <begin position="112"/>
        <end position="131"/>
    </location>
</feature>
<evidence type="ECO:0000313" key="10">
    <source>
        <dbReference type="EMBL" id="EEC19429.1"/>
    </source>
</evidence>
<evidence type="ECO:0000256" key="3">
    <source>
        <dbReference type="ARBA" id="ARBA00022448"/>
    </source>
</evidence>
<dbReference type="OrthoDB" id="534912at2759"/>
<keyword evidence="4 8" id="KW-0812">Transmembrane</keyword>
<comment type="subcellular location">
    <subcellularLocation>
        <location evidence="1">Membrane</location>
        <topology evidence="1">Multi-pass membrane protein</topology>
    </subcellularLocation>
</comment>
<dbReference type="EnsemblMetazoa" id="ISCW023493-RA">
    <property type="protein sequence ID" value="ISCW023493-PA"/>
    <property type="gene ID" value="ISCW023493"/>
</dbReference>
<keyword evidence="3" id="KW-0813">Transport</keyword>
<organism>
    <name type="scientific">Ixodes scapularis</name>
    <name type="common">Black-legged tick</name>
    <name type="synonym">Deer tick</name>
    <dbReference type="NCBI Taxonomy" id="6945"/>
    <lineage>
        <taxon>Eukaryota</taxon>
        <taxon>Metazoa</taxon>
        <taxon>Ecdysozoa</taxon>
        <taxon>Arthropoda</taxon>
        <taxon>Chelicerata</taxon>
        <taxon>Arachnida</taxon>
        <taxon>Acari</taxon>
        <taxon>Parasitiformes</taxon>
        <taxon>Ixodida</taxon>
        <taxon>Ixodoidea</taxon>
        <taxon>Ixodidae</taxon>
        <taxon>Ixodinae</taxon>
        <taxon>Ixodes</taxon>
    </lineage>
</organism>
<keyword evidence="7" id="KW-0924">Ammonia transport</keyword>
<dbReference type="GO" id="GO:0072488">
    <property type="term" value="P:ammonium transmembrane transport"/>
    <property type="evidence" value="ECO:0000318"/>
    <property type="project" value="GO_Central"/>
</dbReference>
<dbReference type="EMBL" id="ABJB010340054">
    <property type="status" value="NOT_ANNOTATED_CDS"/>
    <property type="molecule type" value="Genomic_DNA"/>
</dbReference>
<protein>
    <submittedName>
        <fullName evidence="10 11">Ammonium transporter, putative</fullName>
    </submittedName>
</protein>
<evidence type="ECO:0000256" key="5">
    <source>
        <dbReference type="ARBA" id="ARBA00022989"/>
    </source>
</evidence>
<feature type="transmembrane region" description="Helical" evidence="8">
    <location>
        <begin position="334"/>
        <end position="363"/>
    </location>
</feature>
<dbReference type="AlphaFoldDB" id="B7QKQ7"/>
<evidence type="ECO:0000256" key="4">
    <source>
        <dbReference type="ARBA" id="ARBA00022692"/>
    </source>
</evidence>
<dbReference type="EMBL" id="DS961633">
    <property type="protein sequence ID" value="EEC19429.1"/>
    <property type="molecule type" value="Genomic_DNA"/>
</dbReference>
<dbReference type="EMBL" id="ABJB010243875">
    <property type="status" value="NOT_ANNOTATED_CDS"/>
    <property type="molecule type" value="Genomic_DNA"/>
</dbReference>
<dbReference type="PROSITE" id="PS01219">
    <property type="entry name" value="AMMONIUM_TRANSP"/>
    <property type="match status" value="1"/>
</dbReference>
<feature type="transmembrane region" description="Helical" evidence="8">
    <location>
        <begin position="170"/>
        <end position="193"/>
    </location>
</feature>
<evidence type="ECO:0000256" key="2">
    <source>
        <dbReference type="ARBA" id="ARBA00005887"/>
    </source>
</evidence>
<dbReference type="VEuPathDB" id="VectorBase:ISCI023493"/>
<dbReference type="PANTHER" id="PTHR11730">
    <property type="entry name" value="AMMONIUM TRANSPORTER"/>
    <property type="match status" value="1"/>
</dbReference>
<reference evidence="10 12" key="1">
    <citation type="submission" date="2008-03" db="EMBL/GenBank/DDBJ databases">
        <title>Annotation of Ixodes scapularis.</title>
        <authorList>
            <consortium name="Ixodes scapularis Genome Project Consortium"/>
            <person name="Caler E."/>
            <person name="Hannick L.I."/>
            <person name="Bidwell S."/>
            <person name="Joardar V."/>
            <person name="Thiagarajan M."/>
            <person name="Amedeo P."/>
            <person name="Galinsky K.J."/>
            <person name="Schobel S."/>
            <person name="Inman J."/>
            <person name="Hostetler J."/>
            <person name="Miller J."/>
            <person name="Hammond M."/>
            <person name="Megy K."/>
            <person name="Lawson D."/>
            <person name="Kodira C."/>
            <person name="Sutton G."/>
            <person name="Meyer J."/>
            <person name="Hill C.A."/>
            <person name="Birren B."/>
            <person name="Nene V."/>
            <person name="Collins F."/>
            <person name="Alarcon-Chaidez F."/>
            <person name="Wikel S."/>
            <person name="Strausberg R."/>
        </authorList>
    </citation>
    <scope>NUCLEOTIDE SEQUENCE [LARGE SCALE GENOMIC DNA]</scope>
    <source>
        <strain evidence="12">Wikel</strain>
        <strain evidence="10">Wikel colony</strain>
    </source>
</reference>
<feature type="transmembrane region" description="Helical" evidence="8">
    <location>
        <begin position="56"/>
        <end position="74"/>
    </location>
</feature>
<dbReference type="GO" id="GO:0097272">
    <property type="term" value="P:ammonium homeostasis"/>
    <property type="evidence" value="ECO:0000318"/>
    <property type="project" value="GO_Central"/>
</dbReference>
<dbReference type="EMBL" id="ABJB010238471">
    <property type="status" value="NOT_ANNOTATED_CDS"/>
    <property type="molecule type" value="Genomic_DNA"/>
</dbReference>
<dbReference type="EMBL" id="ABJB010929187">
    <property type="status" value="NOT_ANNOTATED_CDS"/>
    <property type="molecule type" value="Genomic_DNA"/>
</dbReference>
<dbReference type="STRING" id="6945.B7QKQ7"/>
<dbReference type="GO" id="GO:0005886">
    <property type="term" value="C:plasma membrane"/>
    <property type="evidence" value="ECO:0000318"/>
    <property type="project" value="GO_Central"/>
</dbReference>
<dbReference type="HOGENOM" id="CLU_000445_33_1_1"/>
<dbReference type="EMBL" id="ABJB010237142">
    <property type="status" value="NOT_ANNOTATED_CDS"/>
    <property type="molecule type" value="Genomic_DNA"/>
</dbReference>
<evidence type="ECO:0000256" key="6">
    <source>
        <dbReference type="ARBA" id="ARBA00023136"/>
    </source>
</evidence>
<dbReference type="FunFam" id="1.10.3430.10:FF:000032">
    <property type="entry name" value="Ammonium transporter, putative"/>
    <property type="match status" value="1"/>
</dbReference>